<feature type="domain" description="HDOD" evidence="1">
    <location>
        <begin position="13"/>
        <end position="206"/>
    </location>
</feature>
<dbReference type="InterPro" id="IPR013976">
    <property type="entry name" value="HDOD"/>
</dbReference>
<keyword evidence="3" id="KW-1185">Reference proteome</keyword>
<proteinExistence type="predicted"/>
<organism evidence="2 3">
    <name type="scientific">Alteromonas arenosi</name>
    <dbReference type="NCBI Taxonomy" id="3055817"/>
    <lineage>
        <taxon>Bacteria</taxon>
        <taxon>Pseudomonadati</taxon>
        <taxon>Pseudomonadota</taxon>
        <taxon>Gammaproteobacteria</taxon>
        <taxon>Alteromonadales</taxon>
        <taxon>Alteromonadaceae</taxon>
        <taxon>Alteromonas/Salinimonas group</taxon>
        <taxon>Alteromonas</taxon>
    </lineage>
</organism>
<evidence type="ECO:0000313" key="2">
    <source>
        <dbReference type="EMBL" id="MDM7859558.1"/>
    </source>
</evidence>
<protein>
    <submittedName>
        <fullName evidence="2">HDOD domain-containing protein</fullName>
    </submittedName>
</protein>
<dbReference type="Pfam" id="PF08668">
    <property type="entry name" value="HDOD"/>
    <property type="match status" value="1"/>
</dbReference>
<reference evidence="2 3" key="1">
    <citation type="submission" date="2023-06" db="EMBL/GenBank/DDBJ databases">
        <title>Alteromonas sp. ASW11-36 isolated from intertidal sand.</title>
        <authorList>
            <person name="Li Y."/>
        </authorList>
    </citation>
    <scope>NUCLEOTIDE SEQUENCE [LARGE SCALE GENOMIC DNA]</scope>
    <source>
        <strain evidence="2 3">ASW11-36</strain>
    </source>
</reference>
<dbReference type="InterPro" id="IPR052340">
    <property type="entry name" value="RNase_Y/CdgJ"/>
</dbReference>
<dbReference type="SUPFAM" id="SSF109604">
    <property type="entry name" value="HD-domain/PDEase-like"/>
    <property type="match status" value="1"/>
</dbReference>
<evidence type="ECO:0000259" key="1">
    <source>
        <dbReference type="PROSITE" id="PS51833"/>
    </source>
</evidence>
<dbReference type="PANTHER" id="PTHR33525">
    <property type="match status" value="1"/>
</dbReference>
<dbReference type="RefSeq" id="WP_289363603.1">
    <property type="nucleotide sequence ID" value="NZ_JAUCBP010000002.1"/>
</dbReference>
<dbReference type="PROSITE" id="PS51833">
    <property type="entry name" value="HDOD"/>
    <property type="match status" value="1"/>
</dbReference>
<dbReference type="Gene3D" id="1.10.3210.10">
    <property type="entry name" value="Hypothetical protein af1432"/>
    <property type="match status" value="1"/>
</dbReference>
<dbReference type="Proteomes" id="UP001234343">
    <property type="component" value="Unassembled WGS sequence"/>
</dbReference>
<gene>
    <name evidence="2" type="ORF">QTP81_02920</name>
</gene>
<sequence>MAIEKFADQASESFTMPEVCVKLRAMLDDGKHDLDDIAQLIVVDPNLSAKVLRLANSALFRFPSQISSVTKAISVIGGEALYNIVMAETASLAFKHFDSQLVDIERHWHNSVYCGMAAKHTALILKKRASDRFFAMGILQGLADLVIAKNAADTFRKINHPDAKGLPWQRQQHELGFAFAQCSGAILERWKLPLPLYYPIAQMHNTARVKQDADVAIMTFAAQLTEYQANAERYRALKLWEDDTQPALALTDEQIESIIDSTEKDTARVASMILQ</sequence>
<dbReference type="PANTHER" id="PTHR33525:SF3">
    <property type="entry name" value="RIBONUCLEASE Y"/>
    <property type="match status" value="1"/>
</dbReference>
<comment type="caution">
    <text evidence="2">The sequence shown here is derived from an EMBL/GenBank/DDBJ whole genome shotgun (WGS) entry which is preliminary data.</text>
</comment>
<name>A0ABT7STM7_9ALTE</name>
<evidence type="ECO:0000313" key="3">
    <source>
        <dbReference type="Proteomes" id="UP001234343"/>
    </source>
</evidence>
<dbReference type="EMBL" id="JAUCBP010000002">
    <property type="protein sequence ID" value="MDM7859558.1"/>
    <property type="molecule type" value="Genomic_DNA"/>
</dbReference>
<accession>A0ABT7STM7</accession>